<dbReference type="Pfam" id="PF06945">
    <property type="entry name" value="DUF1289"/>
    <property type="match status" value="1"/>
</dbReference>
<dbReference type="OrthoDB" id="8911262at2"/>
<gene>
    <name evidence="1" type="ORF">PKB_1679</name>
</gene>
<accession>A0A024HEV2</accession>
<dbReference type="AlphaFoldDB" id="A0A024HEV2"/>
<proteinExistence type="predicted"/>
<dbReference type="EMBL" id="HG322950">
    <property type="protein sequence ID" value="CDF83037.1"/>
    <property type="molecule type" value="Genomic_DNA"/>
</dbReference>
<organism evidence="1 2">
    <name type="scientific">Pseudomonas knackmussii (strain DSM 6978 / CCUG 54928 / LMG 23759 / B13)</name>
    <dbReference type="NCBI Taxonomy" id="1301098"/>
    <lineage>
        <taxon>Bacteria</taxon>
        <taxon>Pseudomonadati</taxon>
        <taxon>Pseudomonadota</taxon>
        <taxon>Gammaproteobacteria</taxon>
        <taxon>Pseudomonadales</taxon>
        <taxon>Pseudomonadaceae</taxon>
        <taxon>Pseudomonas</taxon>
    </lineage>
</organism>
<dbReference type="PANTHER" id="PTHR35175:SF1">
    <property type="entry name" value="OXIDOREDUCTASE"/>
    <property type="match status" value="1"/>
</dbReference>
<reference evidence="1 2" key="1">
    <citation type="submission" date="2013-03" db="EMBL/GenBank/DDBJ databases">
        <authorList>
            <person name="Linke B."/>
        </authorList>
    </citation>
    <scope>NUCLEOTIDE SEQUENCE [LARGE SCALE GENOMIC DNA]</scope>
    <source>
        <strain evidence="1 2">B13</strain>
    </source>
</reference>
<dbReference type="KEGG" id="pkc:PKB_1679"/>
<dbReference type="STRING" id="1301098.PKB_1679"/>
<keyword evidence="2" id="KW-1185">Reference proteome</keyword>
<protein>
    <recommendedName>
        <fullName evidence="3">Fe-S protein</fullName>
    </recommendedName>
</protein>
<dbReference type="HOGENOM" id="CLU_162538_6_1_6"/>
<dbReference type="PATRIC" id="fig|1301098.3.peg.1671"/>
<dbReference type="eggNOG" id="COG3313">
    <property type="taxonomic scope" value="Bacteria"/>
</dbReference>
<dbReference type="RefSeq" id="WP_043250692.1">
    <property type="nucleotide sequence ID" value="NZ_HG322950.1"/>
</dbReference>
<evidence type="ECO:0000313" key="2">
    <source>
        <dbReference type="Proteomes" id="UP000025241"/>
    </source>
</evidence>
<name>A0A024HEV2_PSEKB</name>
<evidence type="ECO:0008006" key="3">
    <source>
        <dbReference type="Google" id="ProtNLM"/>
    </source>
</evidence>
<evidence type="ECO:0000313" key="1">
    <source>
        <dbReference type="EMBL" id="CDF83037.1"/>
    </source>
</evidence>
<dbReference type="PANTHER" id="PTHR35175">
    <property type="entry name" value="DUF1289 DOMAIN-CONTAINING PROTEIN"/>
    <property type="match status" value="1"/>
</dbReference>
<reference evidence="1 2" key="2">
    <citation type="submission" date="2014-05" db="EMBL/GenBank/DDBJ databases">
        <title>Genome sequence of the 3-chlorobenzoate degrading bacterium Pseudomonas knackmussii B13 shows multiple evidence for horizontal gene transfer.</title>
        <authorList>
            <person name="Miyazaki R."/>
            <person name="Bertelli C."/>
            <person name="Falquet L."/>
            <person name="Robinson-Rechavi M."/>
            <person name="Gharib W."/>
            <person name="Roy S."/>
            <person name="Van der Meer J.R."/>
        </authorList>
    </citation>
    <scope>NUCLEOTIDE SEQUENCE [LARGE SCALE GENOMIC DNA]</scope>
    <source>
        <strain evidence="1 2">B13</strain>
    </source>
</reference>
<dbReference type="Proteomes" id="UP000025241">
    <property type="component" value="Chromosome I"/>
</dbReference>
<sequence length="60" mass="6977">MKDPCISVCEFDDGICRGCGRSRAEIRAWKKLDRPQRQAVLAEADMRLLVLQARGRRKFR</sequence>
<dbReference type="InterPro" id="IPR010710">
    <property type="entry name" value="DUF1289"/>
</dbReference>